<dbReference type="EMBL" id="JACVVK020000096">
    <property type="protein sequence ID" value="KAK7493101.1"/>
    <property type="molecule type" value="Genomic_DNA"/>
</dbReference>
<sequence>MSVTSQQRQVAEELKKRLEKLSRHYDVDTMKVFMVVEALGESSLHAVYSPLRRVKWQSFLQRTEACRLDLARHDKTRESYLHFLTEVGREEQGRQWFQALIQLLHQRGAKPRPSDQRGQDNPTSDNKKTVPLPSQPGDNGGGGGGFCAHLARLFEKKLEAWFDSFQAVAVKLTAHVKVSGLVRVLSGQVHALCTRRGRLHAVLVKVTAQDTPRPLDVAELCLAKVMVIQNGLALPEDLDLALLVLHVNATRPVLRLWVVTPSPEMETAIRMADIDDMIDAGRLKNSSPDIVTRVWEVLLETESMLHAQEVFRVVLAYAKMVGKRIDVVVNSTDTLQHAPPAV</sequence>
<organism evidence="2 3">
    <name type="scientific">Batillaria attramentaria</name>
    <dbReference type="NCBI Taxonomy" id="370345"/>
    <lineage>
        <taxon>Eukaryota</taxon>
        <taxon>Metazoa</taxon>
        <taxon>Spiralia</taxon>
        <taxon>Lophotrochozoa</taxon>
        <taxon>Mollusca</taxon>
        <taxon>Gastropoda</taxon>
        <taxon>Caenogastropoda</taxon>
        <taxon>Sorbeoconcha</taxon>
        <taxon>Cerithioidea</taxon>
        <taxon>Batillariidae</taxon>
        <taxon>Batillaria</taxon>
    </lineage>
</organism>
<evidence type="ECO:0000313" key="2">
    <source>
        <dbReference type="EMBL" id="KAK7493101.1"/>
    </source>
</evidence>
<protein>
    <submittedName>
        <fullName evidence="2">Uncharacterized protein</fullName>
    </submittedName>
</protein>
<dbReference type="AlphaFoldDB" id="A0ABD0L1H2"/>
<keyword evidence="3" id="KW-1185">Reference proteome</keyword>
<evidence type="ECO:0000256" key="1">
    <source>
        <dbReference type="SAM" id="MobiDB-lite"/>
    </source>
</evidence>
<comment type="caution">
    <text evidence="2">The sequence shown here is derived from an EMBL/GenBank/DDBJ whole genome shotgun (WGS) entry which is preliminary data.</text>
</comment>
<evidence type="ECO:0000313" key="3">
    <source>
        <dbReference type="Proteomes" id="UP001519460"/>
    </source>
</evidence>
<proteinExistence type="predicted"/>
<feature type="region of interest" description="Disordered" evidence="1">
    <location>
        <begin position="108"/>
        <end position="141"/>
    </location>
</feature>
<reference evidence="2 3" key="1">
    <citation type="journal article" date="2023" name="Sci. Data">
        <title>Genome assembly of the Korean intertidal mud-creeper Batillaria attramentaria.</title>
        <authorList>
            <person name="Patra A.K."/>
            <person name="Ho P.T."/>
            <person name="Jun S."/>
            <person name="Lee S.J."/>
            <person name="Kim Y."/>
            <person name="Won Y.J."/>
        </authorList>
    </citation>
    <scope>NUCLEOTIDE SEQUENCE [LARGE SCALE GENOMIC DNA]</scope>
    <source>
        <strain evidence="2">Wonlab-2016</strain>
    </source>
</reference>
<dbReference type="Proteomes" id="UP001519460">
    <property type="component" value="Unassembled WGS sequence"/>
</dbReference>
<feature type="non-terminal residue" evidence="2">
    <location>
        <position position="342"/>
    </location>
</feature>
<gene>
    <name evidence="2" type="ORF">BaRGS_00015622</name>
</gene>
<accession>A0ABD0L1H2</accession>
<name>A0ABD0L1H2_9CAEN</name>